<organism evidence="1 2">
    <name type="scientific">Rhizophagus irregularis (strain DAOM 197198w)</name>
    <name type="common">Glomus intraradices</name>
    <dbReference type="NCBI Taxonomy" id="1432141"/>
    <lineage>
        <taxon>Eukaryota</taxon>
        <taxon>Fungi</taxon>
        <taxon>Fungi incertae sedis</taxon>
        <taxon>Mucoromycota</taxon>
        <taxon>Glomeromycotina</taxon>
        <taxon>Glomeromycetes</taxon>
        <taxon>Glomerales</taxon>
        <taxon>Glomeraceae</taxon>
        <taxon>Rhizophagus</taxon>
    </lineage>
</organism>
<comment type="caution">
    <text evidence="1">The sequence shown here is derived from an EMBL/GenBank/DDBJ whole genome shotgun (WGS) entry which is preliminary data.</text>
</comment>
<evidence type="ECO:0000313" key="1">
    <source>
        <dbReference type="EMBL" id="EXX71232.1"/>
    </source>
</evidence>
<reference evidence="1 2" key="1">
    <citation type="submission" date="2014-02" db="EMBL/GenBank/DDBJ databases">
        <title>Single nucleus genome sequencing reveals high similarity among nuclei of an endomycorrhizal fungus.</title>
        <authorList>
            <person name="Lin K."/>
            <person name="Geurts R."/>
            <person name="Zhang Z."/>
            <person name="Limpens E."/>
            <person name="Saunders D.G."/>
            <person name="Mu D."/>
            <person name="Pang E."/>
            <person name="Cao H."/>
            <person name="Cha H."/>
            <person name="Lin T."/>
            <person name="Zhou Q."/>
            <person name="Shang Y."/>
            <person name="Li Y."/>
            <person name="Ivanov S."/>
            <person name="Sharma T."/>
            <person name="Velzen R.V."/>
            <person name="Ruijter N.D."/>
            <person name="Aanen D.K."/>
            <person name="Win J."/>
            <person name="Kamoun S."/>
            <person name="Bisseling T."/>
            <person name="Huang S."/>
        </authorList>
    </citation>
    <scope>NUCLEOTIDE SEQUENCE [LARGE SCALE GENOMIC DNA]</scope>
    <source>
        <strain evidence="2">DAOM197198w</strain>
    </source>
</reference>
<dbReference type="EMBL" id="JEMT01016190">
    <property type="protein sequence ID" value="EXX71232.1"/>
    <property type="molecule type" value="Genomic_DNA"/>
</dbReference>
<gene>
    <name evidence="1" type="ORF">RirG_080290</name>
</gene>
<name>A0A015JNX7_RHIIW</name>
<keyword evidence="2" id="KW-1185">Reference proteome</keyword>
<protein>
    <submittedName>
        <fullName evidence="1">Uncharacterized protein</fullName>
    </submittedName>
</protein>
<evidence type="ECO:0000313" key="2">
    <source>
        <dbReference type="Proteomes" id="UP000022910"/>
    </source>
</evidence>
<sequence length="74" mass="8289">MLFTERNRLKNHFVLEFVPFGGSFDEFIKPFITEMKVLERGKILNIQGNECVVIASLGDTTADLPQGNDMAGVK</sequence>
<accession>A0A015JNX7</accession>
<dbReference type="STRING" id="1432141.A0A015JNX7"/>
<dbReference type="Proteomes" id="UP000022910">
    <property type="component" value="Unassembled WGS sequence"/>
</dbReference>
<proteinExistence type="predicted"/>
<dbReference type="HOGENOM" id="CLU_183205_0_0_1"/>
<dbReference type="AlphaFoldDB" id="A0A015JNX7"/>